<dbReference type="InterPro" id="IPR011044">
    <property type="entry name" value="Quino_amine_DH_bsu"/>
</dbReference>
<name>A0A6J8BH43_MYTCO</name>
<sequence>MMLLNKSSMKLSLRIGIEITTETEETFTQAQIPINNFPSSVTLRRQINFEYQEDEYLEIINCAFVGNKVVFPDYNRSRLIISTVDSNDIRYIDMDYYPRYITAVNDNSLAVACTRHFVIQIIDISKDTVVRTIKTSSECYGISCADDKLYVDNVDIVVMDVDGHVLRTFPSPSVDLGYLTVDGDSFFFCNAFTLFCCDLNGNVKWEFDKEDYQDIYGMATDSKGNVYLANADSDKIVVISPDGRHHKDILTGFDSLKSPISLDFDKKKNRMVCQNLPDHIFFFETTAGKVETYTQAQIPINIFPSSVTLRRQINFECHDNEYFEIIDCAFVGFNVVFPDYINDRLIISLIESNDIRYMDMDYRPRYITGINNDTVAVGCTRYQVIQIIDISKDTVVRTIPTSSECFGISCSEDKLYVDASDIVVMDLYGCVLRTFPNPGVDLGYLTVDGDRFFFCDGFTLFCCDLNGNVKWEFDKEGYKDIYGMATDSKGNVYLANADSD</sequence>
<dbReference type="AlphaFoldDB" id="A0A6J8BH43"/>
<keyword evidence="2" id="KW-1185">Reference proteome</keyword>
<dbReference type="InterPro" id="IPR011042">
    <property type="entry name" value="6-blade_b-propeller_TolB-like"/>
</dbReference>
<organism evidence="1 2">
    <name type="scientific">Mytilus coruscus</name>
    <name type="common">Sea mussel</name>
    <dbReference type="NCBI Taxonomy" id="42192"/>
    <lineage>
        <taxon>Eukaryota</taxon>
        <taxon>Metazoa</taxon>
        <taxon>Spiralia</taxon>
        <taxon>Lophotrochozoa</taxon>
        <taxon>Mollusca</taxon>
        <taxon>Bivalvia</taxon>
        <taxon>Autobranchia</taxon>
        <taxon>Pteriomorphia</taxon>
        <taxon>Mytilida</taxon>
        <taxon>Mytiloidea</taxon>
        <taxon>Mytilidae</taxon>
        <taxon>Mytilinae</taxon>
        <taxon>Mytilus</taxon>
    </lineage>
</organism>
<gene>
    <name evidence="1" type="ORF">MCOR_18322</name>
</gene>
<dbReference type="SUPFAM" id="SSF101898">
    <property type="entry name" value="NHL repeat"/>
    <property type="match status" value="1"/>
</dbReference>
<evidence type="ECO:0000313" key="1">
    <source>
        <dbReference type="EMBL" id="CAC5382500.1"/>
    </source>
</evidence>
<evidence type="ECO:0000313" key="2">
    <source>
        <dbReference type="Proteomes" id="UP000507470"/>
    </source>
</evidence>
<dbReference type="PANTHER" id="PTHR47197">
    <property type="entry name" value="PROTEIN NIRF"/>
    <property type="match status" value="1"/>
</dbReference>
<protein>
    <submittedName>
        <fullName evidence="1">Uncharacterized protein</fullName>
    </submittedName>
</protein>
<accession>A0A6J8BH43</accession>
<dbReference type="InterPro" id="IPR051200">
    <property type="entry name" value="Host-pathogen_enzymatic-act"/>
</dbReference>
<dbReference type="EMBL" id="CACVKT020003231">
    <property type="protein sequence ID" value="CAC5382500.1"/>
    <property type="molecule type" value="Genomic_DNA"/>
</dbReference>
<reference evidence="1 2" key="1">
    <citation type="submission" date="2020-06" db="EMBL/GenBank/DDBJ databases">
        <authorList>
            <person name="Li R."/>
            <person name="Bekaert M."/>
        </authorList>
    </citation>
    <scope>NUCLEOTIDE SEQUENCE [LARGE SCALE GENOMIC DNA]</scope>
    <source>
        <strain evidence="2">wild</strain>
    </source>
</reference>
<proteinExistence type="predicted"/>
<dbReference type="PANTHER" id="PTHR47197:SF3">
    <property type="entry name" value="DIHYDRO-HEME D1 DEHYDROGENASE"/>
    <property type="match status" value="1"/>
</dbReference>
<dbReference type="Proteomes" id="UP000507470">
    <property type="component" value="Unassembled WGS sequence"/>
</dbReference>
<dbReference type="Gene3D" id="2.120.10.30">
    <property type="entry name" value="TolB, C-terminal domain"/>
    <property type="match status" value="1"/>
</dbReference>
<dbReference type="OrthoDB" id="6103232at2759"/>
<dbReference type="SUPFAM" id="SSF50969">
    <property type="entry name" value="YVTN repeat-like/Quinoprotein amine dehydrogenase"/>
    <property type="match status" value="1"/>
</dbReference>